<dbReference type="AlphaFoldDB" id="A0A9E4TSJ4"/>
<sequence length="131" mass="15052">MIAIILGILLAVPFIYLLEKLPHQKWQKTLGLGLVVVAFIYVFFAIFNSEIEWAIIELLGVAIFAIAAYLGIKKSIWFLALGWAAHVIWDIGLHSSEHIFFVPSWYPNLCIGFDLFLAVYIICRRNQYIEH</sequence>
<keyword evidence="1" id="KW-0812">Transmembrane</keyword>
<protein>
    <submittedName>
        <fullName evidence="2">Uncharacterized protein</fullName>
    </submittedName>
</protein>
<proteinExistence type="predicted"/>
<accession>A0A9E4TSJ4</accession>
<reference evidence="2" key="1">
    <citation type="journal article" date="2021" name="Proc. Natl. Acad. Sci. U.S.A.">
        <title>Global biogeography of chemosynthetic symbionts reveals both localized and globally distributed symbiont groups. .</title>
        <authorList>
            <person name="Osvatic J.T."/>
            <person name="Wilkins L.G.E."/>
            <person name="Leibrecht L."/>
            <person name="Leray M."/>
            <person name="Zauner S."/>
            <person name="Polzin J."/>
            <person name="Camacho Y."/>
            <person name="Gros O."/>
            <person name="van Gils J.A."/>
            <person name="Eisen J.A."/>
            <person name="Petersen J.M."/>
            <person name="Yuen B."/>
        </authorList>
    </citation>
    <scope>NUCLEOTIDE SEQUENCE</scope>
    <source>
        <strain evidence="2">MAGclacostrist055</strain>
    </source>
</reference>
<evidence type="ECO:0000313" key="3">
    <source>
        <dbReference type="Proteomes" id="UP000886674"/>
    </source>
</evidence>
<keyword evidence="1" id="KW-1133">Transmembrane helix</keyword>
<name>A0A9E4TSJ4_9GAMM</name>
<feature type="transmembrane region" description="Helical" evidence="1">
    <location>
        <begin position="105"/>
        <end position="123"/>
    </location>
</feature>
<feature type="transmembrane region" description="Helical" evidence="1">
    <location>
        <begin position="54"/>
        <end position="72"/>
    </location>
</feature>
<dbReference type="EMBL" id="JAEPCR010000043">
    <property type="protein sequence ID" value="MCG7978340.1"/>
    <property type="molecule type" value="Genomic_DNA"/>
</dbReference>
<comment type="caution">
    <text evidence="2">The sequence shown here is derived from an EMBL/GenBank/DDBJ whole genome shotgun (WGS) entry which is preliminary data.</text>
</comment>
<evidence type="ECO:0000256" key="1">
    <source>
        <dbReference type="SAM" id="Phobius"/>
    </source>
</evidence>
<evidence type="ECO:0000313" key="2">
    <source>
        <dbReference type="EMBL" id="MCG7978340.1"/>
    </source>
</evidence>
<feature type="transmembrane region" description="Helical" evidence="1">
    <location>
        <begin position="30"/>
        <end position="47"/>
    </location>
</feature>
<dbReference type="Pfam" id="PF19473">
    <property type="entry name" value="DUF6010"/>
    <property type="match status" value="1"/>
</dbReference>
<dbReference type="InterPro" id="IPR046052">
    <property type="entry name" value="DUF6010"/>
</dbReference>
<keyword evidence="1" id="KW-0472">Membrane</keyword>
<dbReference type="Proteomes" id="UP000886674">
    <property type="component" value="Unassembled WGS sequence"/>
</dbReference>
<gene>
    <name evidence="2" type="ORF">JAY77_09375</name>
</gene>
<organism evidence="2 3">
    <name type="scientific">Candidatus Thiodiazotropha taylori</name>
    <dbReference type="NCBI Taxonomy" id="2792791"/>
    <lineage>
        <taxon>Bacteria</taxon>
        <taxon>Pseudomonadati</taxon>
        <taxon>Pseudomonadota</taxon>
        <taxon>Gammaproteobacteria</taxon>
        <taxon>Chromatiales</taxon>
        <taxon>Sedimenticolaceae</taxon>
        <taxon>Candidatus Thiodiazotropha</taxon>
    </lineage>
</organism>